<feature type="transmembrane region" description="Helical" evidence="7">
    <location>
        <begin position="159"/>
        <end position="182"/>
    </location>
</feature>
<keyword evidence="6 7" id="KW-0472">Membrane</keyword>
<feature type="transmembrane region" description="Helical" evidence="7">
    <location>
        <begin position="405"/>
        <end position="427"/>
    </location>
</feature>
<evidence type="ECO:0000256" key="1">
    <source>
        <dbReference type="ARBA" id="ARBA00004651"/>
    </source>
</evidence>
<dbReference type="CDD" id="cd17369">
    <property type="entry name" value="MFS_ShiA_like"/>
    <property type="match status" value="1"/>
</dbReference>
<evidence type="ECO:0000256" key="3">
    <source>
        <dbReference type="ARBA" id="ARBA00022475"/>
    </source>
</evidence>
<feature type="transmembrane region" description="Helical" evidence="7">
    <location>
        <begin position="338"/>
        <end position="357"/>
    </location>
</feature>
<comment type="subcellular location">
    <subcellularLocation>
        <location evidence="1">Cell membrane</location>
        <topology evidence="1">Multi-pass membrane protein</topology>
    </subcellularLocation>
</comment>
<feature type="transmembrane region" description="Helical" evidence="7">
    <location>
        <begin position="21"/>
        <end position="39"/>
    </location>
</feature>
<reference evidence="9 10" key="1">
    <citation type="submission" date="2021-01" db="EMBL/GenBank/DDBJ databases">
        <title>Genome public.</title>
        <authorList>
            <person name="Liu C."/>
            <person name="Sun Q."/>
        </authorList>
    </citation>
    <scope>NUCLEOTIDE SEQUENCE [LARGE SCALE GENOMIC DNA]</scope>
    <source>
        <strain evidence="9 10">JC656</strain>
    </source>
</reference>
<evidence type="ECO:0000256" key="6">
    <source>
        <dbReference type="ARBA" id="ARBA00023136"/>
    </source>
</evidence>
<dbReference type="PROSITE" id="PS50850">
    <property type="entry name" value="MFS"/>
    <property type="match status" value="1"/>
</dbReference>
<keyword evidence="5 7" id="KW-1133">Transmembrane helix</keyword>
<keyword evidence="2" id="KW-0813">Transport</keyword>
<name>A0ABS1K127_9MICC</name>
<sequence length="448" mass="47260">MATLLRAEPALGTALRAKRRILASAFVGTTIEWYDFYLYGTASALVFNKQFFPDASPLVGVLASFATYAVGFIARPLGGVISGHLGDRIGRKALLVASLLTMGLASTLIGVLPNYATIGILAVIGLVALRLIQGLSAGAEWGGSALLSVEHAPAGRKGLFGSFTQVGSAAGMLLATGAYALIQAFLTPDQFQSFGWRLPFLLSGVLVVVGLWIRLGVTDAQEFTAVKDAAGIVARPVARVLREHPRGILVTVGMRLVQPAIYTLMTVYILGYLKDRRHDTTSGLAAILIVSALGLFSGPFWGWLSDRIGRRRMAVAASVGVVVLIWPFFWFLDHGNLQFLPLVLLVGMNILHDAIYGPQAAWFAEQFPTELRYSGVSFGYQVGTVLSAAVTPLVAAALLEAGGGTPWLVCGWFALLGVLTTAAALAAKDPAAEKHAVQSAAAQAGPNA</sequence>
<gene>
    <name evidence="9" type="ORF">JJE72_00620</name>
</gene>
<evidence type="ECO:0000313" key="9">
    <source>
        <dbReference type="EMBL" id="MBL0704006.1"/>
    </source>
</evidence>
<feature type="transmembrane region" description="Helical" evidence="7">
    <location>
        <begin position="248"/>
        <end position="270"/>
    </location>
</feature>
<keyword evidence="3" id="KW-1003">Cell membrane</keyword>
<feature type="domain" description="Major facilitator superfamily (MFS) profile" evidence="8">
    <location>
        <begin position="21"/>
        <end position="429"/>
    </location>
</feature>
<evidence type="ECO:0000256" key="5">
    <source>
        <dbReference type="ARBA" id="ARBA00022989"/>
    </source>
</evidence>
<proteinExistence type="predicted"/>
<organism evidence="9 10">
    <name type="scientific">Sinomonas cellulolyticus</name>
    <dbReference type="NCBI Taxonomy" id="2801916"/>
    <lineage>
        <taxon>Bacteria</taxon>
        <taxon>Bacillati</taxon>
        <taxon>Actinomycetota</taxon>
        <taxon>Actinomycetes</taxon>
        <taxon>Micrococcales</taxon>
        <taxon>Micrococcaceae</taxon>
        <taxon>Sinomonas</taxon>
    </lineage>
</organism>
<dbReference type="PROSITE" id="PS00217">
    <property type="entry name" value="SUGAR_TRANSPORT_2"/>
    <property type="match status" value="1"/>
</dbReference>
<dbReference type="InterPro" id="IPR020846">
    <property type="entry name" value="MFS_dom"/>
</dbReference>
<keyword evidence="10" id="KW-1185">Reference proteome</keyword>
<feature type="transmembrane region" description="Helical" evidence="7">
    <location>
        <begin position="194"/>
        <end position="213"/>
    </location>
</feature>
<evidence type="ECO:0000256" key="4">
    <source>
        <dbReference type="ARBA" id="ARBA00022692"/>
    </source>
</evidence>
<dbReference type="InterPro" id="IPR011701">
    <property type="entry name" value="MFS"/>
</dbReference>
<evidence type="ECO:0000256" key="7">
    <source>
        <dbReference type="SAM" id="Phobius"/>
    </source>
</evidence>
<dbReference type="Gene3D" id="1.20.1250.20">
    <property type="entry name" value="MFS general substrate transporter like domains"/>
    <property type="match status" value="2"/>
</dbReference>
<protein>
    <submittedName>
        <fullName evidence="9">MHS family MFS transporter</fullName>
    </submittedName>
</protein>
<feature type="transmembrane region" description="Helical" evidence="7">
    <location>
        <begin position="313"/>
        <end position="332"/>
    </location>
</feature>
<dbReference type="Proteomes" id="UP000639051">
    <property type="component" value="Unassembled WGS sequence"/>
</dbReference>
<dbReference type="PANTHER" id="PTHR43045:SF1">
    <property type="entry name" value="SHIKIMATE TRANSPORTER"/>
    <property type="match status" value="1"/>
</dbReference>
<evidence type="ECO:0000313" key="10">
    <source>
        <dbReference type="Proteomes" id="UP000639051"/>
    </source>
</evidence>
<evidence type="ECO:0000259" key="8">
    <source>
        <dbReference type="PROSITE" id="PS50850"/>
    </source>
</evidence>
<keyword evidence="4 7" id="KW-0812">Transmembrane</keyword>
<evidence type="ECO:0000256" key="2">
    <source>
        <dbReference type="ARBA" id="ARBA00022448"/>
    </source>
</evidence>
<dbReference type="PANTHER" id="PTHR43045">
    <property type="entry name" value="SHIKIMATE TRANSPORTER"/>
    <property type="match status" value="1"/>
</dbReference>
<dbReference type="SUPFAM" id="SSF103473">
    <property type="entry name" value="MFS general substrate transporter"/>
    <property type="match status" value="1"/>
</dbReference>
<comment type="caution">
    <text evidence="9">The sequence shown here is derived from an EMBL/GenBank/DDBJ whole genome shotgun (WGS) entry which is preliminary data.</text>
</comment>
<dbReference type="Pfam" id="PF07690">
    <property type="entry name" value="MFS_1"/>
    <property type="match status" value="1"/>
</dbReference>
<feature type="transmembrane region" description="Helical" evidence="7">
    <location>
        <begin position="118"/>
        <end position="138"/>
    </location>
</feature>
<dbReference type="RefSeq" id="WP_189695098.1">
    <property type="nucleotide sequence ID" value="NZ_BNCM01000017.1"/>
</dbReference>
<dbReference type="InterPro" id="IPR036259">
    <property type="entry name" value="MFS_trans_sf"/>
</dbReference>
<accession>A0ABS1K127</accession>
<feature type="transmembrane region" description="Helical" evidence="7">
    <location>
        <begin position="59"/>
        <end position="81"/>
    </location>
</feature>
<dbReference type="EMBL" id="JAERRC010000002">
    <property type="protein sequence ID" value="MBL0704006.1"/>
    <property type="molecule type" value="Genomic_DNA"/>
</dbReference>
<dbReference type="InterPro" id="IPR005829">
    <property type="entry name" value="Sugar_transporter_CS"/>
</dbReference>
<feature type="transmembrane region" description="Helical" evidence="7">
    <location>
        <begin position="378"/>
        <end position="399"/>
    </location>
</feature>
<feature type="transmembrane region" description="Helical" evidence="7">
    <location>
        <begin position="93"/>
        <end position="112"/>
    </location>
</feature>
<feature type="transmembrane region" description="Helical" evidence="7">
    <location>
        <begin position="282"/>
        <end position="301"/>
    </location>
</feature>